<dbReference type="Proteomes" id="UP000709295">
    <property type="component" value="Unassembled WGS sequence"/>
</dbReference>
<name>A0A8J5IW90_9STRA</name>
<dbReference type="AlphaFoldDB" id="A0A8J5IW90"/>
<feature type="region of interest" description="Disordered" evidence="1">
    <location>
        <begin position="1"/>
        <end position="43"/>
    </location>
</feature>
<comment type="caution">
    <text evidence="2">The sequence shown here is derived from an EMBL/GenBank/DDBJ whole genome shotgun (WGS) entry which is preliminary data.</text>
</comment>
<feature type="compositionally biased region" description="Basic residues" evidence="1">
    <location>
        <begin position="20"/>
        <end position="34"/>
    </location>
</feature>
<sequence length="98" mass="11530">MPRKTKRNKQIQALAEAKRQKNKYTQKKSTRQRGPKLEAAGARSGRAAMMSFYGDARGQYRPRRRHFRFLKTILTYLLLIEYRATGLRLTAKHDSDFQ</sequence>
<evidence type="ECO:0000256" key="1">
    <source>
        <dbReference type="SAM" id="MobiDB-lite"/>
    </source>
</evidence>
<keyword evidence="3" id="KW-1185">Reference proteome</keyword>
<protein>
    <submittedName>
        <fullName evidence="2">Uncharacterized protein</fullName>
    </submittedName>
</protein>
<proteinExistence type="predicted"/>
<organism evidence="2 3">
    <name type="scientific">Phytophthora aleatoria</name>
    <dbReference type="NCBI Taxonomy" id="2496075"/>
    <lineage>
        <taxon>Eukaryota</taxon>
        <taxon>Sar</taxon>
        <taxon>Stramenopiles</taxon>
        <taxon>Oomycota</taxon>
        <taxon>Peronosporomycetes</taxon>
        <taxon>Peronosporales</taxon>
        <taxon>Peronosporaceae</taxon>
        <taxon>Phytophthora</taxon>
    </lineage>
</organism>
<evidence type="ECO:0000313" key="3">
    <source>
        <dbReference type="Proteomes" id="UP000709295"/>
    </source>
</evidence>
<gene>
    <name evidence="2" type="ORF">JG688_00010320</name>
</gene>
<accession>A0A8J5IW90</accession>
<reference evidence="2" key="1">
    <citation type="submission" date="2021-01" db="EMBL/GenBank/DDBJ databases">
        <title>Phytophthora aleatoria, a newly-described species from Pinus radiata is distinct from Phytophthora cactorum isolates based on comparative genomics.</title>
        <authorList>
            <person name="Mcdougal R."/>
            <person name="Panda P."/>
            <person name="Williams N."/>
            <person name="Studholme D.J."/>
        </authorList>
    </citation>
    <scope>NUCLEOTIDE SEQUENCE</scope>
    <source>
        <strain evidence="2">NZFS 4037</strain>
    </source>
</reference>
<evidence type="ECO:0000313" key="2">
    <source>
        <dbReference type="EMBL" id="KAG6958904.1"/>
    </source>
</evidence>
<dbReference type="EMBL" id="JAENGY010000644">
    <property type="protein sequence ID" value="KAG6958904.1"/>
    <property type="molecule type" value="Genomic_DNA"/>
</dbReference>